<feature type="transmembrane region" description="Helical" evidence="2">
    <location>
        <begin position="65"/>
        <end position="83"/>
    </location>
</feature>
<keyword evidence="4" id="KW-1185">Reference proteome</keyword>
<dbReference type="EMBL" id="CP063845">
    <property type="protein sequence ID" value="UFP94383.1"/>
    <property type="molecule type" value="Genomic_DNA"/>
</dbReference>
<evidence type="ECO:0000313" key="4">
    <source>
        <dbReference type="Proteomes" id="UP001054846"/>
    </source>
</evidence>
<protein>
    <submittedName>
        <fullName evidence="3">Uncharacterized protein</fullName>
    </submittedName>
</protein>
<dbReference type="RefSeq" id="WP_230841439.1">
    <property type="nucleotide sequence ID" value="NZ_CP063845.1"/>
</dbReference>
<feature type="compositionally biased region" description="Pro residues" evidence="1">
    <location>
        <begin position="156"/>
        <end position="171"/>
    </location>
</feature>
<proteinExistence type="predicted"/>
<evidence type="ECO:0000256" key="1">
    <source>
        <dbReference type="SAM" id="MobiDB-lite"/>
    </source>
</evidence>
<accession>A0ABY3PLD1</accession>
<name>A0ABY3PLD1_9CYAN</name>
<feature type="region of interest" description="Disordered" evidence="1">
    <location>
        <begin position="269"/>
        <end position="290"/>
    </location>
</feature>
<gene>
    <name evidence="3" type="ORF">ISF26_22005</name>
</gene>
<keyword evidence="2" id="KW-0812">Transmembrane</keyword>
<reference evidence="3 4" key="1">
    <citation type="journal article" date="2021" name="Genome Biol. Evol.">
        <title>Complete Genome Sequencing of a Novel Gloeobacter Species from a Waterfall Cave in Mexico.</title>
        <authorList>
            <person name="Saw J.H."/>
            <person name="Cardona T."/>
            <person name="Montejano G."/>
        </authorList>
    </citation>
    <scope>NUCLEOTIDE SEQUENCE [LARGE SCALE GENOMIC DNA]</scope>
    <source>
        <strain evidence="3">MG652769</strain>
    </source>
</reference>
<keyword evidence="2" id="KW-0472">Membrane</keyword>
<keyword evidence="2" id="KW-1133">Transmembrane helix</keyword>
<dbReference type="Proteomes" id="UP001054846">
    <property type="component" value="Chromosome"/>
</dbReference>
<feature type="compositionally biased region" description="Pro residues" evidence="1">
    <location>
        <begin position="130"/>
        <end position="149"/>
    </location>
</feature>
<evidence type="ECO:0000256" key="2">
    <source>
        <dbReference type="SAM" id="Phobius"/>
    </source>
</evidence>
<sequence length="290" mass="31314">MTFLREQWKKRFDSASQAGFIPESSEPSIAPLLSGRDAAASEPLVPDPEWDGIEPVRPRQWQRPVLFVLAGMLLLAGGGYALAQDWWLVRQRHTLDRQIERTANSVHSEAARKGAEVQTSIEQLLEQEGPPRPVLTLPPPPPPPPPAAPPRFAQMLPPPVRQLPPLPPLAAPPSLNRVTPLPPPVRPAQEAGQTKIALIGGNERVVLLEVEGERVQLAPGQSGPRSVTVVSAHTSPGRYRVRVRQADGRAVELSLVSGLAATGNPPEALARLESSVPPPVPSPEQITPLY</sequence>
<organism evidence="3 4">
    <name type="scientific">Gloeobacter morelensis MG652769</name>
    <dbReference type="NCBI Taxonomy" id="2781736"/>
    <lineage>
        <taxon>Bacteria</taxon>
        <taxon>Bacillati</taxon>
        <taxon>Cyanobacteriota</taxon>
        <taxon>Cyanophyceae</taxon>
        <taxon>Gloeobacterales</taxon>
        <taxon>Gloeobacteraceae</taxon>
        <taxon>Gloeobacter</taxon>
        <taxon>Gloeobacter morelensis</taxon>
    </lineage>
</organism>
<feature type="region of interest" description="Disordered" evidence="1">
    <location>
        <begin position="129"/>
        <end position="189"/>
    </location>
</feature>
<evidence type="ECO:0000313" key="3">
    <source>
        <dbReference type="EMBL" id="UFP94383.1"/>
    </source>
</evidence>